<protein>
    <submittedName>
        <fullName evidence="2">Uncharacterized protein</fullName>
    </submittedName>
</protein>
<keyword evidence="1" id="KW-1133">Transmembrane helix</keyword>
<name>A0A512MEN6_9BACT</name>
<keyword evidence="1" id="KW-0812">Transmembrane</keyword>
<evidence type="ECO:0000313" key="3">
    <source>
        <dbReference type="Proteomes" id="UP000321577"/>
    </source>
</evidence>
<accession>A0A512MEN6</accession>
<feature type="transmembrane region" description="Helical" evidence="1">
    <location>
        <begin position="64"/>
        <end position="81"/>
    </location>
</feature>
<comment type="caution">
    <text evidence="2">The sequence shown here is derived from an EMBL/GenBank/DDBJ whole genome shotgun (WGS) entry which is preliminary data.</text>
</comment>
<feature type="transmembrane region" description="Helical" evidence="1">
    <location>
        <begin position="93"/>
        <end position="120"/>
    </location>
</feature>
<sequence>MIAVGLAAFRNNVIYDKPVAAADQNPSWTQLASEAAKRWVEKKVRPPAAPPSDKRFLPLHPYEMVYTALGVVALGAGAFSWSQKRHIRLSGAAAALGIVAVAWEWALIGVLIAMVLLLIANLNPS</sequence>
<dbReference type="EMBL" id="BKAG01000044">
    <property type="protein sequence ID" value="GEP45197.1"/>
    <property type="molecule type" value="Genomic_DNA"/>
</dbReference>
<organism evidence="2 3">
    <name type="scientific">Brevifollis gellanilyticus</name>
    <dbReference type="NCBI Taxonomy" id="748831"/>
    <lineage>
        <taxon>Bacteria</taxon>
        <taxon>Pseudomonadati</taxon>
        <taxon>Verrucomicrobiota</taxon>
        <taxon>Verrucomicrobiia</taxon>
        <taxon>Verrucomicrobiales</taxon>
        <taxon>Verrucomicrobiaceae</taxon>
    </lineage>
</organism>
<proteinExistence type="predicted"/>
<dbReference type="Proteomes" id="UP000321577">
    <property type="component" value="Unassembled WGS sequence"/>
</dbReference>
<evidence type="ECO:0000256" key="1">
    <source>
        <dbReference type="SAM" id="Phobius"/>
    </source>
</evidence>
<gene>
    <name evidence="2" type="ORF">BGE01nite_44880</name>
</gene>
<keyword evidence="1" id="KW-0472">Membrane</keyword>
<evidence type="ECO:0000313" key="2">
    <source>
        <dbReference type="EMBL" id="GEP45197.1"/>
    </source>
</evidence>
<keyword evidence="3" id="KW-1185">Reference proteome</keyword>
<dbReference type="AlphaFoldDB" id="A0A512MEN6"/>
<reference evidence="2 3" key="1">
    <citation type="submission" date="2019-07" db="EMBL/GenBank/DDBJ databases">
        <title>Whole genome shotgun sequence of Brevifollis gellanilyticus NBRC 108608.</title>
        <authorList>
            <person name="Hosoyama A."/>
            <person name="Uohara A."/>
            <person name="Ohji S."/>
            <person name="Ichikawa N."/>
        </authorList>
    </citation>
    <scope>NUCLEOTIDE SEQUENCE [LARGE SCALE GENOMIC DNA]</scope>
    <source>
        <strain evidence="2 3">NBRC 108608</strain>
    </source>
</reference>